<dbReference type="EMBL" id="BSXS01000685">
    <property type="protein sequence ID" value="GME73491.1"/>
    <property type="molecule type" value="Genomic_DNA"/>
</dbReference>
<keyword evidence="2" id="KW-1185">Reference proteome</keyword>
<gene>
    <name evidence="1" type="ORF">Amon02_000142200</name>
</gene>
<evidence type="ECO:0000313" key="2">
    <source>
        <dbReference type="Proteomes" id="UP001165064"/>
    </source>
</evidence>
<comment type="caution">
    <text evidence="1">The sequence shown here is derived from an EMBL/GenBank/DDBJ whole genome shotgun (WGS) entry which is preliminary data.</text>
</comment>
<dbReference type="Proteomes" id="UP001165064">
    <property type="component" value="Unassembled WGS sequence"/>
</dbReference>
<accession>A0ACB5SUM5</accession>
<reference evidence="1" key="1">
    <citation type="submission" date="2023-04" db="EMBL/GenBank/DDBJ databases">
        <title>Ambrosiozyma monospora NBRC 10751.</title>
        <authorList>
            <person name="Ichikawa N."/>
            <person name="Sato H."/>
            <person name="Tonouchi N."/>
        </authorList>
    </citation>
    <scope>NUCLEOTIDE SEQUENCE</scope>
    <source>
        <strain evidence="1">NBRC 10751</strain>
    </source>
</reference>
<organism evidence="1 2">
    <name type="scientific">Ambrosiozyma monospora</name>
    <name type="common">Yeast</name>
    <name type="synonym">Endomycopsis monosporus</name>
    <dbReference type="NCBI Taxonomy" id="43982"/>
    <lineage>
        <taxon>Eukaryota</taxon>
        <taxon>Fungi</taxon>
        <taxon>Dikarya</taxon>
        <taxon>Ascomycota</taxon>
        <taxon>Saccharomycotina</taxon>
        <taxon>Pichiomycetes</taxon>
        <taxon>Pichiales</taxon>
        <taxon>Pichiaceae</taxon>
        <taxon>Ambrosiozyma</taxon>
    </lineage>
</organism>
<name>A0ACB5SUM5_AMBMO</name>
<proteinExistence type="predicted"/>
<evidence type="ECO:0000313" key="1">
    <source>
        <dbReference type="EMBL" id="GME73491.1"/>
    </source>
</evidence>
<protein>
    <submittedName>
        <fullName evidence="1">Unnamed protein product</fullName>
    </submittedName>
</protein>
<sequence length="137" mass="15731">MFRQLATKQARLASKRFQSTATKSKLEGLAMDAPNPAKAAEFKSHQEAVVDHSAKTTALWKKISFLVAFPVIGLTAVNTYFVEAEHAEHREHAKHLSDDEWPTQYPYQNIRKKNFFWGDGDKTLFWNSDVNRHIVKD</sequence>